<dbReference type="Pfam" id="PF17131">
    <property type="entry name" value="LolA_like"/>
    <property type="match status" value="1"/>
</dbReference>
<keyword evidence="4" id="KW-0653">Protein transport</keyword>
<keyword evidence="2" id="KW-0813">Transport</keyword>
<feature type="transmembrane region" description="Helical" evidence="5">
    <location>
        <begin position="12"/>
        <end position="28"/>
    </location>
</feature>
<evidence type="ECO:0000259" key="6">
    <source>
        <dbReference type="Pfam" id="PF17131"/>
    </source>
</evidence>
<evidence type="ECO:0000256" key="4">
    <source>
        <dbReference type="ARBA" id="ARBA00022927"/>
    </source>
</evidence>
<keyword evidence="5" id="KW-0472">Membrane</keyword>
<dbReference type="InterPro" id="IPR011220">
    <property type="entry name" value="UCP028205"/>
</dbReference>
<evidence type="ECO:0000256" key="5">
    <source>
        <dbReference type="SAM" id="Phobius"/>
    </source>
</evidence>
<dbReference type="GO" id="GO:0015031">
    <property type="term" value="P:protein transport"/>
    <property type="evidence" value="ECO:0007669"/>
    <property type="project" value="UniProtKB-KW"/>
</dbReference>
<keyword evidence="5" id="KW-0812">Transmembrane</keyword>
<dbReference type="STRING" id="1123010.SAMN02745724_01422"/>
<dbReference type="Gene3D" id="2.50.20.10">
    <property type="entry name" value="Lipoprotein localisation LolA/LolB/LppX"/>
    <property type="match status" value="1"/>
</dbReference>
<dbReference type="InterPro" id="IPR033399">
    <property type="entry name" value="TP_0789-like"/>
</dbReference>
<dbReference type="SUPFAM" id="SSF89392">
    <property type="entry name" value="Prokaryotic lipoproteins and lipoprotein localization factors"/>
    <property type="match status" value="1"/>
</dbReference>
<dbReference type="EMBL" id="FOLO01000007">
    <property type="protein sequence ID" value="SFC32309.1"/>
    <property type="molecule type" value="Genomic_DNA"/>
</dbReference>
<dbReference type="PIRSF" id="PIRSF028205">
    <property type="entry name" value="UCP028205"/>
    <property type="match status" value="1"/>
</dbReference>
<gene>
    <name evidence="7" type="ORF">SAMN02745724_01422</name>
</gene>
<evidence type="ECO:0000256" key="1">
    <source>
        <dbReference type="ARBA" id="ARBA00011245"/>
    </source>
</evidence>
<feature type="domain" description="Uncharacterized protein TP-0789" evidence="6">
    <location>
        <begin position="90"/>
        <end position="263"/>
    </location>
</feature>
<evidence type="ECO:0000313" key="8">
    <source>
        <dbReference type="Proteomes" id="UP000198862"/>
    </source>
</evidence>
<reference evidence="7 8" key="1">
    <citation type="submission" date="2016-10" db="EMBL/GenBank/DDBJ databases">
        <authorList>
            <person name="de Groot N.N."/>
        </authorList>
    </citation>
    <scope>NUCLEOTIDE SEQUENCE [LARGE SCALE GENOMIC DNA]</scope>
    <source>
        <strain evidence="7 8">DSM 6059</strain>
    </source>
</reference>
<dbReference type="AlphaFoldDB" id="A0A1I1I7A3"/>
<name>A0A1I1I7A3_9GAMM</name>
<dbReference type="Proteomes" id="UP000198862">
    <property type="component" value="Unassembled WGS sequence"/>
</dbReference>
<accession>A0A1I1I7A3</accession>
<comment type="subunit">
    <text evidence="1">Monomer.</text>
</comment>
<keyword evidence="5" id="KW-1133">Transmembrane helix</keyword>
<evidence type="ECO:0000256" key="2">
    <source>
        <dbReference type="ARBA" id="ARBA00022448"/>
    </source>
</evidence>
<evidence type="ECO:0000256" key="3">
    <source>
        <dbReference type="ARBA" id="ARBA00022729"/>
    </source>
</evidence>
<dbReference type="CDD" id="cd16329">
    <property type="entry name" value="LolA_like"/>
    <property type="match status" value="1"/>
</dbReference>
<dbReference type="InterPro" id="IPR029046">
    <property type="entry name" value="LolA/LolB/LppX"/>
</dbReference>
<sequence length="266" mass="30589">MNYLKNNFKKYVFINCLILIYLIIPIHTDANESEIKPQTNTLNKTATELVEIIDSYRGLSEAGFSFDITNVSYKADRDSRTNQLSVDVKTNNSLVEFKSPARQKGRILLKKEDDMWLYIPGTRRVIRISPAQRLLGETSNADVTGSNFSRDYNAQIITTKTDKKAEQIQLVLTAKNKKMSYQKVLFWLTDTPPFKPIKSEYFARSGKLLKTAQYKAFKEFNGELKIHKMLLSDPLISGSFTWMLFDNYRLSTLPDALFNKEAIVNL</sequence>
<dbReference type="OrthoDB" id="597707at2"/>
<keyword evidence="8" id="KW-1185">Reference proteome</keyword>
<keyword evidence="3" id="KW-0732">Signal</keyword>
<organism evidence="7 8">
    <name type="scientific">Pseudoalteromonas denitrificans DSM 6059</name>
    <dbReference type="NCBI Taxonomy" id="1123010"/>
    <lineage>
        <taxon>Bacteria</taxon>
        <taxon>Pseudomonadati</taxon>
        <taxon>Pseudomonadota</taxon>
        <taxon>Gammaproteobacteria</taxon>
        <taxon>Alteromonadales</taxon>
        <taxon>Pseudoalteromonadaceae</taxon>
        <taxon>Pseudoalteromonas</taxon>
    </lineage>
</organism>
<proteinExistence type="predicted"/>
<evidence type="ECO:0000313" key="7">
    <source>
        <dbReference type="EMBL" id="SFC32309.1"/>
    </source>
</evidence>
<dbReference type="RefSeq" id="WP_091982255.1">
    <property type="nucleotide sequence ID" value="NZ_FOLO01000007.1"/>
</dbReference>
<protein>
    <recommendedName>
        <fullName evidence="6">Uncharacterized protein TP-0789 domain-containing protein</fullName>
    </recommendedName>
</protein>